<dbReference type="PANTHER" id="PTHR11280:SF5">
    <property type="entry name" value="GLUCOSAMINE-6-PHOSPHATE ISOMERASE"/>
    <property type="match status" value="1"/>
</dbReference>
<dbReference type="InterPro" id="IPR018321">
    <property type="entry name" value="Glucosamine6P_isomerase_CS"/>
</dbReference>
<dbReference type="Proteomes" id="UP000646579">
    <property type="component" value="Unassembled WGS sequence"/>
</dbReference>
<comment type="caution">
    <text evidence="4">The sequence shown here is derived from an EMBL/GenBank/DDBJ whole genome shotgun (WGS) entry which is preliminary data.</text>
</comment>
<dbReference type="GO" id="GO:0006046">
    <property type="term" value="P:N-acetylglucosamine catabolic process"/>
    <property type="evidence" value="ECO:0007669"/>
    <property type="project" value="UniProtKB-UniRule"/>
</dbReference>
<name>A0A918VVK7_9HYPH</name>
<evidence type="ECO:0000259" key="3">
    <source>
        <dbReference type="Pfam" id="PF01182"/>
    </source>
</evidence>
<reference evidence="4" key="1">
    <citation type="journal article" date="2014" name="Int. J. Syst. Evol. Microbiol.">
        <title>Complete genome sequence of Corynebacterium casei LMG S-19264T (=DSM 44701T), isolated from a smear-ripened cheese.</title>
        <authorList>
            <consortium name="US DOE Joint Genome Institute (JGI-PGF)"/>
            <person name="Walter F."/>
            <person name="Albersmeier A."/>
            <person name="Kalinowski J."/>
            <person name="Ruckert C."/>
        </authorList>
    </citation>
    <scope>NUCLEOTIDE SEQUENCE</scope>
    <source>
        <strain evidence="4">KCTC 32437</strain>
    </source>
</reference>
<keyword evidence="5" id="KW-1185">Reference proteome</keyword>
<dbReference type="AlphaFoldDB" id="A0A918VVK7"/>
<dbReference type="EC" id="3.5.99.6" evidence="2"/>
<reference evidence="4" key="2">
    <citation type="submission" date="2020-09" db="EMBL/GenBank/DDBJ databases">
        <authorList>
            <person name="Sun Q."/>
            <person name="Kim S."/>
        </authorList>
    </citation>
    <scope>NUCLEOTIDE SEQUENCE</scope>
    <source>
        <strain evidence="4">KCTC 32437</strain>
    </source>
</reference>
<dbReference type="GO" id="GO:0005975">
    <property type="term" value="P:carbohydrate metabolic process"/>
    <property type="evidence" value="ECO:0007669"/>
    <property type="project" value="InterPro"/>
</dbReference>
<dbReference type="CDD" id="cd01399">
    <property type="entry name" value="GlcN6P_deaminase"/>
    <property type="match status" value="1"/>
</dbReference>
<dbReference type="InterPro" id="IPR037171">
    <property type="entry name" value="NagB/RpiA_transferase-like"/>
</dbReference>
<gene>
    <name evidence="4" type="primary">gamA</name>
    <name evidence="4" type="ORF">GCM10007989_26880</name>
</gene>
<proteinExistence type="predicted"/>
<dbReference type="PANTHER" id="PTHR11280">
    <property type="entry name" value="GLUCOSAMINE-6-PHOSPHATE ISOMERASE"/>
    <property type="match status" value="1"/>
</dbReference>
<dbReference type="PROSITE" id="PS01161">
    <property type="entry name" value="GLC_GALNAC_ISOMERASE"/>
    <property type="match status" value="1"/>
</dbReference>
<feature type="domain" description="Glucosamine/galactosamine-6-phosphate isomerase" evidence="3">
    <location>
        <begin position="13"/>
        <end position="228"/>
    </location>
</feature>
<evidence type="ECO:0000256" key="1">
    <source>
        <dbReference type="ARBA" id="ARBA00022801"/>
    </source>
</evidence>
<protein>
    <recommendedName>
        <fullName evidence="2">Glucosamine-6-phosphate deaminase</fullName>
        <ecNumber evidence="2">3.5.99.6</ecNumber>
    </recommendedName>
</protein>
<dbReference type="GO" id="GO:0004342">
    <property type="term" value="F:glucosamine-6-phosphate deaminase activity"/>
    <property type="evidence" value="ECO:0007669"/>
    <property type="project" value="UniProtKB-UniRule"/>
</dbReference>
<dbReference type="Pfam" id="PF01182">
    <property type="entry name" value="Glucosamine_iso"/>
    <property type="match status" value="1"/>
</dbReference>
<dbReference type="GO" id="GO:0006043">
    <property type="term" value="P:glucosamine catabolic process"/>
    <property type="evidence" value="ECO:0007669"/>
    <property type="project" value="TreeGrafter"/>
</dbReference>
<dbReference type="InterPro" id="IPR006148">
    <property type="entry name" value="Glc/Gal-6P_isomerase"/>
</dbReference>
<dbReference type="GO" id="GO:0019262">
    <property type="term" value="P:N-acetylneuraminate catabolic process"/>
    <property type="evidence" value="ECO:0007669"/>
    <property type="project" value="TreeGrafter"/>
</dbReference>
<dbReference type="InterPro" id="IPR004547">
    <property type="entry name" value="Glucosamine6P_isomerase"/>
</dbReference>
<dbReference type="Gene3D" id="3.40.50.1360">
    <property type="match status" value="1"/>
</dbReference>
<accession>A0A918VVK7</accession>
<dbReference type="EMBL" id="BMZE01000003">
    <property type="protein sequence ID" value="GHA29843.1"/>
    <property type="molecule type" value="Genomic_DNA"/>
</dbReference>
<organism evidence="4 5">
    <name type="scientific">Devosia pacifica</name>
    <dbReference type="NCBI Taxonomy" id="1335967"/>
    <lineage>
        <taxon>Bacteria</taxon>
        <taxon>Pseudomonadati</taxon>
        <taxon>Pseudomonadota</taxon>
        <taxon>Alphaproteobacteria</taxon>
        <taxon>Hyphomicrobiales</taxon>
        <taxon>Devosiaceae</taxon>
        <taxon>Devosia</taxon>
    </lineage>
</organism>
<evidence type="ECO:0000313" key="5">
    <source>
        <dbReference type="Proteomes" id="UP000646579"/>
    </source>
</evidence>
<dbReference type="GO" id="GO:0005737">
    <property type="term" value="C:cytoplasm"/>
    <property type="evidence" value="ECO:0007669"/>
    <property type="project" value="TreeGrafter"/>
</dbReference>
<dbReference type="NCBIfam" id="TIGR00502">
    <property type="entry name" value="nagB"/>
    <property type="match status" value="1"/>
</dbReference>
<dbReference type="GO" id="GO:0042802">
    <property type="term" value="F:identical protein binding"/>
    <property type="evidence" value="ECO:0007669"/>
    <property type="project" value="TreeGrafter"/>
</dbReference>
<sequence>MNSPKIIIAENTDAAERAAAALIEASILAKPASVLGLATGRSMIGVYRALVAAYAESRISFSQVASFNLDEYCGLAPNHPASFAHYMNEHLFDAVDIRRDQAHLPDGNATDAAKSYERAIAEAGGIDLQLLGIGRNGHIGFNEPGSDAATRTRVVELARQTQDANAADFPAGTPVPDHAITMGIATILEARQIVLLATGAAKADAVFAAVNGEVGTHNPASFLRTHSDVTIICDRDAARRLPHPAQAETRHG</sequence>
<evidence type="ECO:0000256" key="2">
    <source>
        <dbReference type="NCBIfam" id="TIGR00502"/>
    </source>
</evidence>
<dbReference type="RefSeq" id="WP_210310509.1">
    <property type="nucleotide sequence ID" value="NZ_BMZE01000003.1"/>
</dbReference>
<dbReference type="SUPFAM" id="SSF100950">
    <property type="entry name" value="NagB/RpiA/CoA transferase-like"/>
    <property type="match status" value="1"/>
</dbReference>
<evidence type="ECO:0000313" key="4">
    <source>
        <dbReference type="EMBL" id="GHA29843.1"/>
    </source>
</evidence>
<keyword evidence="1" id="KW-0378">Hydrolase</keyword>